<comment type="caution">
    <text evidence="2">The sequence shown here is derived from an EMBL/GenBank/DDBJ whole genome shotgun (WGS) entry which is preliminary data.</text>
</comment>
<dbReference type="InterPro" id="IPR007077">
    <property type="entry name" value="TfoX_C"/>
</dbReference>
<evidence type="ECO:0000313" key="3">
    <source>
        <dbReference type="Proteomes" id="UP000294855"/>
    </source>
</evidence>
<name>A0A484F5E3_9EURY</name>
<dbReference type="Pfam" id="PF04994">
    <property type="entry name" value="TfoX_C"/>
    <property type="match status" value="1"/>
</dbReference>
<sequence>MADCYSKNKIQTQNTQYEKLEDMPNIGKVAAERLREAGIETPDQLRAVGSKEALLRLRERDPGACLSMLCGLEGAIQGVRWHNLPEETKAELKEFHKNL</sequence>
<evidence type="ECO:0000313" key="2">
    <source>
        <dbReference type="EMBL" id="TDQ70979.1"/>
    </source>
</evidence>
<keyword evidence="3" id="KW-1185">Reference proteome</keyword>
<dbReference type="RefSeq" id="WP_133516572.1">
    <property type="nucleotide sequence ID" value="NZ_JAHDUW010000001.1"/>
</dbReference>
<organism evidence="2 3">
    <name type="scientific">Methanimicrococcus blatticola</name>
    <dbReference type="NCBI Taxonomy" id="91560"/>
    <lineage>
        <taxon>Archaea</taxon>
        <taxon>Methanobacteriati</taxon>
        <taxon>Methanobacteriota</taxon>
        <taxon>Stenosarchaea group</taxon>
        <taxon>Methanomicrobia</taxon>
        <taxon>Methanosarcinales</taxon>
        <taxon>Methanosarcinaceae</taxon>
        <taxon>Methanimicrococcus</taxon>
    </lineage>
</organism>
<dbReference type="EMBL" id="SNYS01000005">
    <property type="protein sequence ID" value="TDQ70979.1"/>
    <property type="molecule type" value="Genomic_DNA"/>
</dbReference>
<dbReference type="AlphaFoldDB" id="A0A484F5E3"/>
<dbReference type="InterPro" id="IPR047525">
    <property type="entry name" value="TfoX-like"/>
</dbReference>
<evidence type="ECO:0000259" key="1">
    <source>
        <dbReference type="Pfam" id="PF04994"/>
    </source>
</evidence>
<reference evidence="2 3" key="1">
    <citation type="submission" date="2019-03" db="EMBL/GenBank/DDBJ databases">
        <title>Genomic Encyclopedia of Type Strains, Phase IV (KMG-IV): sequencing the most valuable type-strain genomes for metagenomic binning, comparative biology and taxonomic classification.</title>
        <authorList>
            <person name="Goeker M."/>
        </authorList>
    </citation>
    <scope>NUCLEOTIDE SEQUENCE [LARGE SCALE GENOMIC DNA]</scope>
    <source>
        <strain evidence="2 3">DSM 13328</strain>
    </source>
</reference>
<gene>
    <name evidence="2" type="ORF">C7391_0077</name>
</gene>
<dbReference type="PANTHER" id="PTHR36121:SF1">
    <property type="entry name" value="PROTEIN SXY"/>
    <property type="match status" value="1"/>
</dbReference>
<feature type="domain" description="TfoX C-terminal" evidence="1">
    <location>
        <begin position="18"/>
        <end position="94"/>
    </location>
</feature>
<dbReference type="Proteomes" id="UP000294855">
    <property type="component" value="Unassembled WGS sequence"/>
</dbReference>
<protein>
    <submittedName>
        <fullName evidence="2">DNA transformation protein</fullName>
    </submittedName>
</protein>
<dbReference type="OrthoDB" id="142296at2157"/>
<dbReference type="PANTHER" id="PTHR36121">
    <property type="entry name" value="PROTEIN SXY"/>
    <property type="match status" value="1"/>
</dbReference>
<proteinExistence type="predicted"/>
<dbReference type="Gene3D" id="1.10.150.20">
    <property type="entry name" value="5' to 3' exonuclease, C-terminal subdomain"/>
    <property type="match status" value="1"/>
</dbReference>
<accession>A0A484F5E3</accession>